<dbReference type="GO" id="GO:0008270">
    <property type="term" value="F:zinc ion binding"/>
    <property type="evidence" value="ECO:0007669"/>
    <property type="project" value="UniProtKB-UniRule"/>
</dbReference>
<organism evidence="14 15">
    <name type="scientific">Candidatus Nomurabacteria bacterium CG22_combo_CG10-13_8_21_14_all_32_8</name>
    <dbReference type="NCBI Taxonomy" id="1974732"/>
    <lineage>
        <taxon>Bacteria</taxon>
        <taxon>Candidatus Nomuraibacteriota</taxon>
    </lineage>
</organism>
<comment type="subcellular location">
    <subcellularLocation>
        <location evidence="10">Cytoplasm</location>
    </subcellularLocation>
</comment>
<dbReference type="PANTHER" id="PTHR42780:SF1">
    <property type="entry name" value="ISOLEUCINE--TRNA LIGASE, CYTOPLASMIC"/>
    <property type="match status" value="1"/>
</dbReference>
<dbReference type="Gene3D" id="3.90.740.10">
    <property type="entry name" value="Valyl/Leucyl/Isoleucyl-tRNA synthetase, editing domain"/>
    <property type="match status" value="1"/>
</dbReference>
<protein>
    <recommendedName>
        <fullName evidence="10">Isoleucine--tRNA ligase</fullName>
        <ecNumber evidence="10">6.1.1.5</ecNumber>
    </recommendedName>
    <alternativeName>
        <fullName evidence="10">Isoleucyl-tRNA synthetase</fullName>
        <shortName evidence="10">IleRS</shortName>
    </alternativeName>
</protein>
<dbReference type="PRINTS" id="PR00984">
    <property type="entry name" value="TRNASYNTHILE"/>
</dbReference>
<comment type="subunit">
    <text evidence="10">Monomer.</text>
</comment>
<comment type="similarity">
    <text evidence="1 10">Belongs to the class-I aminoacyl-tRNA synthetase family. IleS type 2 subfamily.</text>
</comment>
<dbReference type="InterPro" id="IPR009080">
    <property type="entry name" value="tRNAsynth_Ia_anticodon-bd"/>
</dbReference>
<keyword evidence="7 10" id="KW-0030">Aminoacyl-tRNA synthetase</keyword>
<keyword evidence="10" id="KW-0862">Zinc</keyword>
<sequence>MAEVETNSSTSLRTNKSETALREEAVLEFWKENKIFEKSLEKEAPKGKYVFYDGPPFATGLPHYGHILGSVVKDVIGRYQTMLGFCVPRRWGWDCHGLPIENIVEKDLNISGKKAIEELGIEKFVEYARSKVLTYVAEWEKTVNRIGRWVDFDNSYKTMDNTFIESVWWALGELNKKELLYKGVRVLAYCPRCETPIANSEIAMDNSYKDIADISVYVKSKLKPGQKFGKGKETKDSAYMLTWTTTPWTLPGNTAIAVGKDIDYTALRVKGVPELLIIASKRVESVFKDKEIEIVHDDIKGSDLVGLSYEPIFDYYKNVDMPNKENIWKVWHADFVTTDVGTGVVHEAPAFGEDDMNLAKEYNIPFIRHVEPNGTFSKEVIDFAGINVKPKEDHQSVDVLIIKYLAKEGKLFAKEKIMHSYPHCYRCETPLLYYALPSWFVNIQKVKNDLLKNAKSINWIPSHLKEGRFKNTMENAPDWTISRNRYWASPLPIWISDSHKIMFVNSIEDLKSKTKKSGNRYFVMRHGQAENNIKGGIHHKNFEYGARLTEKGKEQTLESSKNFKEKIDVVISSTLKRARETAQIACEQINFPLEKIIYDEHAREWETSSFFDGKERVIFDEYYDKNYLDNPTEVLPDGESFAQLIKRMGQFIYELESKYSNKNILIFGHGSATDALSFVVEGLSLDSLLTKNDPFNPLKNAEIREFNFVPLPHNENYELDLHRPYIDAITLVDESGEEYRRIPEVFDCWFESGSMPFAQDHYPFENLDWKKKNFPAGFVAEYIAQTRTWFYYTHVISSILFNKAPFKNVVTTGTILAEDGQKMSKSKNNFPDPSILFDKYGVDALRFYLMSCPLMKGEDINFLEKAVQDVSNKIINRLNNVLLFYGLYRDVSLEATSFKPRASSNILDSWILSRLNELISEVTDGMNEYDISLIARPIELFIEDLSTWYLRRSRDRIKSSSAEGYEKTKDGENAKKTLYYVLKNLSKVMAPFTPFISEDIWLKLRNEADEESVHLTSWPKKKFKVFSFNKPKVLKNMETVRSLVTLGLEARQKAGIKVRQPLNKLEIIAEKLSDEYLEIIKDELNIKNIEYILKIKIGIQKVNLDVDISPELKEEGDYRELVRAVQDIRKKMGLTPSDIVVLIIETGDEGKKLIRKFETELLKVVLASKIEFKQNEGEYIKIDNLVFKINLNKI</sequence>
<dbReference type="SUPFAM" id="SSF52374">
    <property type="entry name" value="Nucleotidylyl transferase"/>
    <property type="match status" value="1"/>
</dbReference>
<feature type="domain" description="Aminoacyl-tRNA synthetase class Ia" evidence="12">
    <location>
        <begin position="26"/>
        <end position="518"/>
    </location>
</feature>
<evidence type="ECO:0000256" key="2">
    <source>
        <dbReference type="ARBA" id="ARBA00022490"/>
    </source>
</evidence>
<dbReference type="SUPFAM" id="SSF53254">
    <property type="entry name" value="Phosphoglycerate mutase-like"/>
    <property type="match status" value="1"/>
</dbReference>
<dbReference type="HAMAP" id="MF_02003">
    <property type="entry name" value="Ile_tRNA_synth_type2"/>
    <property type="match status" value="1"/>
</dbReference>
<feature type="short sequence motif" description="'KMSKS' region" evidence="10">
    <location>
        <begin position="822"/>
        <end position="826"/>
    </location>
</feature>
<feature type="binding site" evidence="10">
    <location>
        <position position="825"/>
    </location>
    <ligand>
        <name>ATP</name>
        <dbReference type="ChEBI" id="CHEBI:30616"/>
    </ligand>
</feature>
<comment type="caution">
    <text evidence="14">The sequence shown here is derived from an EMBL/GenBank/DDBJ whole genome shotgun (WGS) entry which is preliminary data.</text>
</comment>
<dbReference type="CDD" id="cd07067">
    <property type="entry name" value="HP_PGM_like"/>
    <property type="match status" value="1"/>
</dbReference>
<evidence type="ECO:0000256" key="7">
    <source>
        <dbReference type="ARBA" id="ARBA00023146"/>
    </source>
</evidence>
<keyword evidence="3 10" id="KW-0436">Ligase</keyword>
<proteinExistence type="inferred from homology"/>
<dbReference type="PROSITE" id="PS00178">
    <property type="entry name" value="AA_TRNA_LIGASE_I"/>
    <property type="match status" value="1"/>
</dbReference>
<dbReference type="GO" id="GO:0006428">
    <property type="term" value="P:isoleucyl-tRNA aminoacylation"/>
    <property type="evidence" value="ECO:0007669"/>
    <property type="project" value="UniProtKB-UniRule"/>
</dbReference>
<dbReference type="InterPro" id="IPR013155">
    <property type="entry name" value="M/V/L/I-tRNA-synth_anticd-bd"/>
</dbReference>
<evidence type="ECO:0000256" key="6">
    <source>
        <dbReference type="ARBA" id="ARBA00022917"/>
    </source>
</evidence>
<evidence type="ECO:0000256" key="5">
    <source>
        <dbReference type="ARBA" id="ARBA00022840"/>
    </source>
</evidence>
<dbReference type="InterPro" id="IPR009008">
    <property type="entry name" value="Val/Leu/Ile-tRNA-synth_edit"/>
</dbReference>
<dbReference type="Gene3D" id="3.40.50.620">
    <property type="entry name" value="HUPs"/>
    <property type="match status" value="2"/>
</dbReference>
<dbReference type="SMART" id="SM00855">
    <property type="entry name" value="PGAM"/>
    <property type="match status" value="1"/>
</dbReference>
<name>A0A2H0CGK1_9BACT</name>
<dbReference type="EMBL" id="PCTI01000038">
    <property type="protein sequence ID" value="PIP68889.1"/>
    <property type="molecule type" value="Genomic_DNA"/>
</dbReference>
<keyword evidence="10" id="KW-0479">Metal-binding</keyword>
<accession>A0A2H0CGK1</accession>
<evidence type="ECO:0000256" key="10">
    <source>
        <dbReference type="HAMAP-Rule" id="MF_02003"/>
    </source>
</evidence>
<evidence type="ECO:0000256" key="1">
    <source>
        <dbReference type="ARBA" id="ARBA00007078"/>
    </source>
</evidence>
<dbReference type="InterPro" id="IPR013078">
    <property type="entry name" value="His_Pase_superF_clade-1"/>
</dbReference>
<dbReference type="InterPro" id="IPR001412">
    <property type="entry name" value="aa-tRNA-synth_I_CS"/>
</dbReference>
<dbReference type="AlphaFoldDB" id="A0A2H0CGK1"/>
<dbReference type="InterPro" id="IPR002300">
    <property type="entry name" value="aa-tRNA-synth_Ia"/>
</dbReference>
<reference evidence="14 15" key="1">
    <citation type="submission" date="2017-09" db="EMBL/GenBank/DDBJ databases">
        <title>Depth-based differentiation of microbial function through sediment-hosted aquifers and enrichment of novel symbionts in the deep terrestrial subsurface.</title>
        <authorList>
            <person name="Probst A.J."/>
            <person name="Ladd B."/>
            <person name="Jarett J.K."/>
            <person name="Geller-Mcgrath D.E."/>
            <person name="Sieber C.M."/>
            <person name="Emerson J.B."/>
            <person name="Anantharaman K."/>
            <person name="Thomas B.C."/>
            <person name="Malmstrom R."/>
            <person name="Stieglmeier M."/>
            <person name="Klingl A."/>
            <person name="Woyke T."/>
            <person name="Ryan C.M."/>
            <person name="Banfield J.F."/>
        </authorList>
    </citation>
    <scope>NUCLEOTIDE SEQUENCE [LARGE SCALE GENOMIC DNA]</scope>
    <source>
        <strain evidence="14">CG22_combo_CG10-13_8_21_14_all_32_8</strain>
    </source>
</reference>
<evidence type="ECO:0000313" key="15">
    <source>
        <dbReference type="Proteomes" id="UP000229176"/>
    </source>
</evidence>
<dbReference type="InterPro" id="IPR033709">
    <property type="entry name" value="Anticodon_Ile_ABEc"/>
</dbReference>
<dbReference type="Gene3D" id="1.10.730.10">
    <property type="entry name" value="Isoleucyl-tRNA Synthetase, Domain 1"/>
    <property type="match status" value="1"/>
</dbReference>
<comment type="domain">
    <text evidence="10">IleRS has two distinct active sites: one for aminoacylation and one for editing. The misactivated valine is translocated from the active site to the editing site, which sterically excludes the correctly activated isoleucine. The single editing site contains two valyl binding pockets, one specific for each substrate (Val-AMP or Val-tRNA(Ile)).</text>
</comment>
<dbReference type="CDD" id="cd07961">
    <property type="entry name" value="Anticodon_Ia_Ile_ABEc"/>
    <property type="match status" value="1"/>
</dbReference>
<dbReference type="Gene3D" id="3.40.50.1240">
    <property type="entry name" value="Phosphoglycerate mutase-like"/>
    <property type="match status" value="1"/>
</dbReference>
<evidence type="ECO:0000259" key="12">
    <source>
        <dbReference type="Pfam" id="PF00133"/>
    </source>
</evidence>
<comment type="function">
    <text evidence="8 10">Catalyzes the attachment of isoleucine to tRNA(Ile). As IleRS can inadvertently accommodate and process structurally similar amino acids such as valine, to avoid such errors it has two additional distinct tRNA(Ile)-dependent editing activities. One activity is designated as 'pretransfer' editing and involves the hydrolysis of activated Val-AMP. The other activity is designated 'posttransfer' editing and involves deacylation of mischarged Val-tRNA(Ile).</text>
</comment>
<feature type="binding site" evidence="11">
    <location>
        <position position="577"/>
    </location>
    <ligand>
        <name>substrate</name>
    </ligand>
</feature>
<keyword evidence="2 10" id="KW-0963">Cytoplasm</keyword>
<dbReference type="EC" id="6.1.1.5" evidence="10"/>
<evidence type="ECO:0000313" key="14">
    <source>
        <dbReference type="EMBL" id="PIP68889.1"/>
    </source>
</evidence>
<evidence type="ECO:0000256" key="8">
    <source>
        <dbReference type="ARBA" id="ARBA00025217"/>
    </source>
</evidence>
<evidence type="ECO:0000256" key="9">
    <source>
        <dbReference type="ARBA" id="ARBA00048359"/>
    </source>
</evidence>
<dbReference type="GO" id="GO:0004822">
    <property type="term" value="F:isoleucine-tRNA ligase activity"/>
    <property type="evidence" value="ECO:0007669"/>
    <property type="project" value="UniProtKB-UniRule"/>
</dbReference>
<dbReference type="SUPFAM" id="SSF50677">
    <property type="entry name" value="ValRS/IleRS/LeuRS editing domain"/>
    <property type="match status" value="1"/>
</dbReference>
<dbReference type="Proteomes" id="UP000229176">
    <property type="component" value="Unassembled WGS sequence"/>
</dbReference>
<dbReference type="Pfam" id="PF08264">
    <property type="entry name" value="Anticodon_1"/>
    <property type="match status" value="1"/>
</dbReference>
<dbReference type="InterPro" id="IPR023586">
    <property type="entry name" value="Ile-tRNA-ligase_type2"/>
</dbReference>
<feature type="short sequence motif" description="'HIGH' region" evidence="10">
    <location>
        <begin position="56"/>
        <end position="66"/>
    </location>
</feature>
<dbReference type="Pfam" id="PF00133">
    <property type="entry name" value="tRNA-synt_1"/>
    <property type="match status" value="2"/>
</dbReference>
<evidence type="ECO:0000256" key="3">
    <source>
        <dbReference type="ARBA" id="ARBA00022598"/>
    </source>
</evidence>
<dbReference type="PANTHER" id="PTHR42780">
    <property type="entry name" value="SOLEUCYL-TRNA SYNTHETASE"/>
    <property type="match status" value="1"/>
</dbReference>
<keyword evidence="4 10" id="KW-0547">Nucleotide-binding</keyword>
<comment type="cofactor">
    <cofactor evidence="10">
        <name>Zn(2+)</name>
        <dbReference type="ChEBI" id="CHEBI:29105"/>
    </cofactor>
</comment>
<comment type="catalytic activity">
    <reaction evidence="9 10">
        <text>tRNA(Ile) + L-isoleucine + ATP = L-isoleucyl-tRNA(Ile) + AMP + diphosphate</text>
        <dbReference type="Rhea" id="RHEA:11060"/>
        <dbReference type="Rhea" id="RHEA-COMP:9666"/>
        <dbReference type="Rhea" id="RHEA-COMP:9695"/>
        <dbReference type="ChEBI" id="CHEBI:30616"/>
        <dbReference type="ChEBI" id="CHEBI:33019"/>
        <dbReference type="ChEBI" id="CHEBI:58045"/>
        <dbReference type="ChEBI" id="CHEBI:78442"/>
        <dbReference type="ChEBI" id="CHEBI:78528"/>
        <dbReference type="ChEBI" id="CHEBI:456215"/>
        <dbReference type="EC" id="6.1.1.5"/>
    </reaction>
</comment>
<keyword evidence="5 10" id="KW-0067">ATP-binding</keyword>
<evidence type="ECO:0000259" key="13">
    <source>
        <dbReference type="Pfam" id="PF08264"/>
    </source>
</evidence>
<evidence type="ECO:0000256" key="11">
    <source>
        <dbReference type="PIRSR" id="PIRSR613078-2"/>
    </source>
</evidence>
<dbReference type="GO" id="GO:0005524">
    <property type="term" value="F:ATP binding"/>
    <property type="evidence" value="ECO:0007669"/>
    <property type="project" value="UniProtKB-UniRule"/>
</dbReference>
<evidence type="ECO:0000256" key="4">
    <source>
        <dbReference type="ARBA" id="ARBA00022741"/>
    </source>
</evidence>
<dbReference type="GO" id="GO:0002161">
    <property type="term" value="F:aminoacyl-tRNA deacylase activity"/>
    <property type="evidence" value="ECO:0007669"/>
    <property type="project" value="InterPro"/>
</dbReference>
<dbReference type="InterPro" id="IPR029033">
    <property type="entry name" value="His_PPase_superfam"/>
</dbReference>
<feature type="binding site" evidence="11">
    <location>
        <begin position="525"/>
        <end position="532"/>
    </location>
    <ligand>
        <name>substrate</name>
    </ligand>
</feature>
<dbReference type="Pfam" id="PF19302">
    <property type="entry name" value="DUF5915"/>
    <property type="match status" value="1"/>
</dbReference>
<feature type="domain" description="Aminoacyl-tRNA synthetase class Ia" evidence="12">
    <location>
        <begin position="720"/>
        <end position="858"/>
    </location>
</feature>
<gene>
    <name evidence="10" type="primary">ileS</name>
    <name evidence="14" type="ORF">COW91_02330</name>
</gene>
<feature type="domain" description="Methionyl/Valyl/Leucyl/Isoleucyl-tRNA synthetase anticodon-binding" evidence="13">
    <location>
        <begin position="908"/>
        <end position="1063"/>
    </location>
</feature>
<dbReference type="InterPro" id="IPR014729">
    <property type="entry name" value="Rossmann-like_a/b/a_fold"/>
</dbReference>
<dbReference type="InterPro" id="IPR002301">
    <property type="entry name" value="Ile-tRNA-ligase"/>
</dbReference>
<dbReference type="Pfam" id="PF00300">
    <property type="entry name" value="His_Phos_1"/>
    <property type="match status" value="1"/>
</dbReference>
<dbReference type="GO" id="GO:0005737">
    <property type="term" value="C:cytoplasm"/>
    <property type="evidence" value="ECO:0007669"/>
    <property type="project" value="UniProtKB-SubCell"/>
</dbReference>
<keyword evidence="6 10" id="KW-0648">Protein biosynthesis</keyword>
<dbReference type="SUPFAM" id="SSF47323">
    <property type="entry name" value="Anticodon-binding domain of a subclass of class I aminoacyl-tRNA synthetases"/>
    <property type="match status" value="1"/>
</dbReference>
<dbReference type="GO" id="GO:0000049">
    <property type="term" value="F:tRNA binding"/>
    <property type="evidence" value="ECO:0007669"/>
    <property type="project" value="InterPro"/>
</dbReference>